<sequence length="94" mass="10563">MHERKMSYFQTILRIILKAMSGITQSENFQVSFAKDSAAKASAISFPDRYASSHVGATMISVYARTFRAIFIAMISSARYRLLNYMVNGQGIRA</sequence>
<reference evidence="1 2" key="1">
    <citation type="submission" date="2017-03" db="EMBL/GenBank/DDBJ databases">
        <title>Complete genome sequence of Candidatus 'Thiodictyon syntrophicum' sp. nov. strain Cad16T, a photolithoautotroph purple sulfur bacterium isolated from an alpine meromictic lake.</title>
        <authorList>
            <person name="Luedin S.M."/>
            <person name="Pothier J.F."/>
            <person name="Danza F."/>
            <person name="Storelli N."/>
            <person name="Wittwer M."/>
            <person name="Tonolla M."/>
        </authorList>
    </citation>
    <scope>NUCLEOTIDE SEQUENCE [LARGE SCALE GENOMIC DNA]</scope>
    <source>
        <strain evidence="1 2">Cad16T</strain>
    </source>
</reference>
<evidence type="ECO:0000313" key="2">
    <source>
        <dbReference type="Proteomes" id="UP000232638"/>
    </source>
</evidence>
<gene>
    <name evidence="1" type="ORF">THSYN_11480</name>
</gene>
<name>A0A2K8U8Z9_9GAMM</name>
<keyword evidence="2" id="KW-1185">Reference proteome</keyword>
<organism evidence="1 2">
    <name type="scientific">Candidatus Thiodictyon syntrophicum</name>
    <dbReference type="NCBI Taxonomy" id="1166950"/>
    <lineage>
        <taxon>Bacteria</taxon>
        <taxon>Pseudomonadati</taxon>
        <taxon>Pseudomonadota</taxon>
        <taxon>Gammaproteobacteria</taxon>
        <taxon>Chromatiales</taxon>
        <taxon>Chromatiaceae</taxon>
        <taxon>Thiodictyon</taxon>
    </lineage>
</organism>
<protein>
    <submittedName>
        <fullName evidence="1">Uncharacterized protein</fullName>
    </submittedName>
</protein>
<accession>A0A2K8U8Z9</accession>
<proteinExistence type="predicted"/>
<dbReference type="Proteomes" id="UP000232638">
    <property type="component" value="Chromosome"/>
</dbReference>
<evidence type="ECO:0000313" key="1">
    <source>
        <dbReference type="EMBL" id="AUB81511.1"/>
    </source>
</evidence>
<dbReference type="EMBL" id="CP020370">
    <property type="protein sequence ID" value="AUB81511.1"/>
    <property type="molecule type" value="Genomic_DNA"/>
</dbReference>
<dbReference type="AlphaFoldDB" id="A0A2K8U8Z9"/>
<dbReference type="KEGG" id="tsy:THSYN_11480"/>